<keyword evidence="3" id="KW-0963">Cytoplasm</keyword>
<keyword evidence="4" id="KW-0143">Chaperone</keyword>
<comment type="subcellular location">
    <subcellularLocation>
        <location evidence="1">Cytoplasm</location>
    </subcellularLocation>
</comment>
<evidence type="ECO:0000256" key="4">
    <source>
        <dbReference type="ARBA" id="ARBA00023186"/>
    </source>
</evidence>
<dbReference type="EMBL" id="JAJVCN010000003">
    <property type="protein sequence ID" value="MCE7009314.1"/>
    <property type="molecule type" value="Genomic_DNA"/>
</dbReference>
<organism evidence="5 6">
    <name type="scientific">Kibdelosporangium philippinense</name>
    <dbReference type="NCBI Taxonomy" id="211113"/>
    <lineage>
        <taxon>Bacteria</taxon>
        <taxon>Bacillati</taxon>
        <taxon>Actinomycetota</taxon>
        <taxon>Actinomycetes</taxon>
        <taxon>Pseudonocardiales</taxon>
        <taxon>Pseudonocardiaceae</taxon>
        <taxon>Kibdelosporangium</taxon>
    </lineage>
</organism>
<comment type="similarity">
    <text evidence="2">Belongs to the EspG family.</text>
</comment>
<dbReference type="RefSeq" id="WP_233730743.1">
    <property type="nucleotide sequence ID" value="NZ_JAJVCN010000003.1"/>
</dbReference>
<evidence type="ECO:0000256" key="2">
    <source>
        <dbReference type="ARBA" id="ARBA00006411"/>
    </source>
</evidence>
<accession>A0ABS8ZNK7</accession>
<dbReference type="InterPro" id="IPR025734">
    <property type="entry name" value="EspG"/>
</dbReference>
<evidence type="ECO:0000313" key="5">
    <source>
        <dbReference type="EMBL" id="MCE7009314.1"/>
    </source>
</evidence>
<gene>
    <name evidence="5" type="ORF">LWC34_41845</name>
</gene>
<dbReference type="Proteomes" id="UP001521150">
    <property type="component" value="Unassembled WGS sequence"/>
</dbReference>
<proteinExistence type="inferred from homology"/>
<reference evidence="5 6" key="1">
    <citation type="submission" date="2021-12" db="EMBL/GenBank/DDBJ databases">
        <title>Genome sequence of Kibdelosporangium philippinense ATCC 49844.</title>
        <authorList>
            <person name="Fedorov E.A."/>
            <person name="Omeragic M."/>
            <person name="Shalygina K.F."/>
            <person name="Maclea K.S."/>
        </authorList>
    </citation>
    <scope>NUCLEOTIDE SEQUENCE [LARGE SCALE GENOMIC DNA]</scope>
    <source>
        <strain evidence="5 6">ATCC 49844</strain>
    </source>
</reference>
<protein>
    <submittedName>
        <fullName evidence="5">ESX secretion-associated protein EspG</fullName>
    </submittedName>
</protein>
<name>A0ABS8ZNK7_9PSEU</name>
<dbReference type="Pfam" id="PF14011">
    <property type="entry name" value="ESX-1_EspG"/>
    <property type="match status" value="1"/>
</dbReference>
<comment type="caution">
    <text evidence="5">The sequence shown here is derived from an EMBL/GenBank/DDBJ whole genome shotgun (WGS) entry which is preliminary data.</text>
</comment>
<evidence type="ECO:0000256" key="3">
    <source>
        <dbReference type="ARBA" id="ARBA00022490"/>
    </source>
</evidence>
<evidence type="ECO:0000256" key="1">
    <source>
        <dbReference type="ARBA" id="ARBA00004496"/>
    </source>
</evidence>
<sequence length="254" mass="27864">MLWPRPKRIALDTLARLVRAEGLGELFRALAPVAEWRRQAENEALDRQLREECARLGWLDQRGRLDVDVAAALAVLCRPTTEYFGWITAGPSTAGVLAGAIGRQAVVAVSMDGWVTVRSTRLENLARMLVAQLPDIPAGQGQPFTVRQSDLLAFDPGQRRHGGVAVRPVPLEVRRFHHLASLERTGAGELYVAVRDGVGRHHVLAEPICYTDTVVGRYVTVRTTRGREAETLVAPVNPPDLVARLHQAQASLGQ</sequence>
<evidence type="ECO:0000313" key="6">
    <source>
        <dbReference type="Proteomes" id="UP001521150"/>
    </source>
</evidence>
<keyword evidence="6" id="KW-1185">Reference proteome</keyword>